<dbReference type="Proteomes" id="UP000077755">
    <property type="component" value="Chromosome 4"/>
</dbReference>
<organism evidence="1">
    <name type="scientific">Daucus carota subsp. sativus</name>
    <name type="common">Carrot</name>
    <dbReference type="NCBI Taxonomy" id="79200"/>
    <lineage>
        <taxon>Eukaryota</taxon>
        <taxon>Viridiplantae</taxon>
        <taxon>Streptophyta</taxon>
        <taxon>Embryophyta</taxon>
        <taxon>Tracheophyta</taxon>
        <taxon>Spermatophyta</taxon>
        <taxon>Magnoliopsida</taxon>
        <taxon>eudicotyledons</taxon>
        <taxon>Gunneridae</taxon>
        <taxon>Pentapetalae</taxon>
        <taxon>asterids</taxon>
        <taxon>campanulids</taxon>
        <taxon>Apiales</taxon>
        <taxon>Apiaceae</taxon>
        <taxon>Apioideae</taxon>
        <taxon>Scandiceae</taxon>
        <taxon>Daucinae</taxon>
        <taxon>Daucus</taxon>
        <taxon>Daucus sect. Daucus</taxon>
    </lineage>
</organism>
<sequence>MYDTENMHISKDRCLLKRQINTLKVPEVICDPESSILKEYPIGSGKALQFIYSSKQFNTSGELPAGTATTDAVVVSFDPHRVYLGHPDYSEFKAVRVKTQVSEEVERALVKLGPARLSGRGQEKYDAARSFSAILQVVIRIIYFRIGEASALH</sequence>
<evidence type="ECO:0000313" key="2">
    <source>
        <dbReference type="EMBL" id="WOG95329.1"/>
    </source>
</evidence>
<accession>A0A164ZXV2</accession>
<evidence type="ECO:0000313" key="3">
    <source>
        <dbReference type="Proteomes" id="UP000077755"/>
    </source>
</evidence>
<protein>
    <submittedName>
        <fullName evidence="1">Uncharacterized protein</fullName>
    </submittedName>
</protein>
<dbReference type="EMBL" id="CP093346">
    <property type="protein sequence ID" value="WOG95329.1"/>
    <property type="molecule type" value="Genomic_DNA"/>
</dbReference>
<reference evidence="1" key="1">
    <citation type="journal article" date="2016" name="Nat. Genet.">
        <title>A high-quality carrot genome assembly provides new insights into carotenoid accumulation and asterid genome evolution.</title>
        <authorList>
            <person name="Iorizzo M."/>
            <person name="Ellison S."/>
            <person name="Senalik D."/>
            <person name="Zeng P."/>
            <person name="Satapoomin P."/>
            <person name="Huang J."/>
            <person name="Bowman M."/>
            <person name="Iovene M."/>
            <person name="Sanseverino W."/>
            <person name="Cavagnaro P."/>
            <person name="Yildiz M."/>
            <person name="Macko-Podgorni A."/>
            <person name="Moranska E."/>
            <person name="Grzebelus E."/>
            <person name="Grzebelus D."/>
            <person name="Ashrafi H."/>
            <person name="Zheng Z."/>
            <person name="Cheng S."/>
            <person name="Spooner D."/>
            <person name="Van Deynze A."/>
            <person name="Simon P."/>
        </authorList>
    </citation>
    <scope>NUCLEOTIDE SEQUENCE [LARGE SCALE GENOMIC DNA]</scope>
    <source>
        <tissue evidence="1">Leaf</tissue>
    </source>
</reference>
<dbReference type="EMBL" id="LNRQ01000004">
    <property type="protein sequence ID" value="KZM96588.1"/>
    <property type="molecule type" value="Genomic_DNA"/>
</dbReference>
<keyword evidence="3" id="KW-1185">Reference proteome</keyword>
<dbReference type="Gramene" id="KZM96588">
    <property type="protein sequence ID" value="KZM96588"/>
    <property type="gene ID" value="DCAR_016050"/>
</dbReference>
<name>A0A164ZXV2_DAUCS</name>
<reference evidence="2" key="2">
    <citation type="submission" date="2022-03" db="EMBL/GenBank/DDBJ databases">
        <title>Draft title - Genomic analysis of global carrot germplasm unveils the trajectory of domestication and the origin of high carotenoid orange carrot.</title>
        <authorList>
            <person name="Iorizzo M."/>
            <person name="Ellison S."/>
            <person name="Senalik D."/>
            <person name="Macko-Podgorni A."/>
            <person name="Grzebelus D."/>
            <person name="Bostan H."/>
            <person name="Rolling W."/>
            <person name="Curaba J."/>
            <person name="Simon P."/>
        </authorList>
    </citation>
    <scope>NUCLEOTIDE SEQUENCE</scope>
    <source>
        <tissue evidence="2">Leaf</tissue>
    </source>
</reference>
<evidence type="ECO:0000313" key="1">
    <source>
        <dbReference type="EMBL" id="KZM96588.1"/>
    </source>
</evidence>
<gene>
    <name evidence="1" type="ORF">DCAR_016050</name>
    <name evidence="2" type="ORF">DCAR_0414644</name>
</gene>
<proteinExistence type="predicted"/>
<dbReference type="AlphaFoldDB" id="A0A164ZXV2"/>